<keyword evidence="12" id="KW-1185">Reference proteome</keyword>
<dbReference type="EMBL" id="JAHZIK010002765">
    <property type="protein sequence ID" value="MBW7461202.1"/>
    <property type="molecule type" value="Genomic_DNA"/>
</dbReference>
<keyword evidence="4" id="KW-0378">Hydrolase</keyword>
<dbReference type="InterPro" id="IPR049035">
    <property type="entry name" value="ADDB_N"/>
</dbReference>
<feature type="non-terminal residue" evidence="11">
    <location>
        <position position="1"/>
    </location>
</feature>
<organism evidence="11 12">
    <name type="scientific">Paenibacillus sepulcri</name>
    <dbReference type="NCBI Taxonomy" id="359917"/>
    <lineage>
        <taxon>Bacteria</taxon>
        <taxon>Bacillati</taxon>
        <taxon>Bacillota</taxon>
        <taxon>Bacilli</taxon>
        <taxon>Bacillales</taxon>
        <taxon>Paenibacillaceae</taxon>
        <taxon>Paenibacillus</taxon>
    </lineage>
</organism>
<gene>
    <name evidence="11" type="ORF">K0U00_44820</name>
</gene>
<proteinExistence type="predicted"/>
<evidence type="ECO:0000256" key="2">
    <source>
        <dbReference type="ARBA" id="ARBA00022741"/>
    </source>
</evidence>
<dbReference type="Pfam" id="PF21445">
    <property type="entry name" value="ADDB_N"/>
    <property type="match status" value="1"/>
</dbReference>
<evidence type="ECO:0000256" key="1">
    <source>
        <dbReference type="ARBA" id="ARBA00022722"/>
    </source>
</evidence>
<keyword evidence="5 11" id="KW-0347">Helicase</keyword>
<evidence type="ECO:0000256" key="7">
    <source>
        <dbReference type="ARBA" id="ARBA00022840"/>
    </source>
</evidence>
<name>A0ABS7CK80_9BACL</name>
<keyword evidence="3" id="KW-0227">DNA damage</keyword>
<keyword evidence="6" id="KW-0269">Exonuclease</keyword>
<evidence type="ECO:0000313" key="11">
    <source>
        <dbReference type="EMBL" id="MBW7461202.1"/>
    </source>
</evidence>
<feature type="non-terminal residue" evidence="11">
    <location>
        <position position="218"/>
    </location>
</feature>
<evidence type="ECO:0000256" key="3">
    <source>
        <dbReference type="ARBA" id="ARBA00022763"/>
    </source>
</evidence>
<dbReference type="GO" id="GO:0004386">
    <property type="term" value="F:helicase activity"/>
    <property type="evidence" value="ECO:0007669"/>
    <property type="project" value="UniProtKB-KW"/>
</dbReference>
<evidence type="ECO:0000256" key="6">
    <source>
        <dbReference type="ARBA" id="ARBA00022839"/>
    </source>
</evidence>
<accession>A0ABS7CK80</accession>
<evidence type="ECO:0000259" key="10">
    <source>
        <dbReference type="Pfam" id="PF21445"/>
    </source>
</evidence>
<evidence type="ECO:0000256" key="4">
    <source>
        <dbReference type="ARBA" id="ARBA00022801"/>
    </source>
</evidence>
<keyword evidence="8" id="KW-0238">DNA-binding</keyword>
<comment type="caution">
    <text evidence="11">The sequence shown here is derived from an EMBL/GenBank/DDBJ whole genome shotgun (WGS) entry which is preliminary data.</text>
</comment>
<sequence>LAFRVMQETGGTALVPISENGKNMLLYKIVHRLHDDLQLYQGSESQPGFIERLGDLMTEWKRYGIEPEDIETFLSEGGYGSSNQLLSRKLHDLRLIGGQLVKELTGLYIDAEDYLSWLIRGFHEAPSMRQTHIWVDGFHGFTPKEFEALEALMRQAEEITVTLTLDRVYGAGEQPHELDMFRSTAETFLKLRELALANNVPVAEPVVLNGGTPWRYRG</sequence>
<evidence type="ECO:0000313" key="12">
    <source>
        <dbReference type="Proteomes" id="UP001519887"/>
    </source>
</evidence>
<dbReference type="PANTHER" id="PTHR30591:SF1">
    <property type="entry name" value="RECBCD ENZYME SUBUNIT RECC"/>
    <property type="match status" value="1"/>
</dbReference>
<evidence type="ECO:0000256" key="9">
    <source>
        <dbReference type="ARBA" id="ARBA00023204"/>
    </source>
</evidence>
<dbReference type="Gene3D" id="3.40.50.300">
    <property type="entry name" value="P-loop containing nucleotide triphosphate hydrolases"/>
    <property type="match status" value="1"/>
</dbReference>
<evidence type="ECO:0000256" key="5">
    <source>
        <dbReference type="ARBA" id="ARBA00022806"/>
    </source>
</evidence>
<protein>
    <submittedName>
        <fullName evidence="11">Helicase-exonuclease AddAB subunit AddB</fullName>
    </submittedName>
</protein>
<feature type="domain" description="ATP-dependent helicase/deoxyribonuclease subunit B N-terminal" evidence="10">
    <location>
        <begin position="1"/>
        <end position="208"/>
    </location>
</feature>
<keyword evidence="9" id="KW-0234">DNA repair</keyword>
<dbReference type="PANTHER" id="PTHR30591">
    <property type="entry name" value="RECBCD ENZYME SUBUNIT RECC"/>
    <property type="match status" value="1"/>
</dbReference>
<keyword evidence="2" id="KW-0547">Nucleotide-binding</keyword>
<keyword evidence="1" id="KW-0540">Nuclease</keyword>
<keyword evidence="7" id="KW-0067">ATP-binding</keyword>
<dbReference type="InterPro" id="IPR027417">
    <property type="entry name" value="P-loop_NTPase"/>
</dbReference>
<reference evidence="11 12" key="1">
    <citation type="submission" date="2021-07" db="EMBL/GenBank/DDBJ databases">
        <title>Paenibacillus radiodurans sp. nov., isolated from the southeastern edge of Tengger Desert.</title>
        <authorList>
            <person name="Zhang G."/>
        </authorList>
    </citation>
    <scope>NUCLEOTIDE SEQUENCE [LARGE SCALE GENOMIC DNA]</scope>
    <source>
        <strain evidence="11 12">CCM 7311</strain>
    </source>
</reference>
<evidence type="ECO:0000256" key="8">
    <source>
        <dbReference type="ARBA" id="ARBA00023125"/>
    </source>
</evidence>
<dbReference type="Proteomes" id="UP001519887">
    <property type="component" value="Unassembled WGS sequence"/>
</dbReference>